<dbReference type="RefSeq" id="WP_132224026.1">
    <property type="nucleotide sequence ID" value="NZ_SMGO01000002.1"/>
</dbReference>
<protein>
    <submittedName>
        <fullName evidence="1">Uncharacterized protein DUF4270</fullName>
    </submittedName>
</protein>
<name>A0A4R1LV20_9SPHI</name>
<reference evidence="1 2" key="1">
    <citation type="submission" date="2019-03" db="EMBL/GenBank/DDBJ databases">
        <title>Genomic Encyclopedia of Archaeal and Bacterial Type Strains, Phase II (KMG-II): from individual species to whole genera.</title>
        <authorList>
            <person name="Goeker M."/>
        </authorList>
    </citation>
    <scope>NUCLEOTIDE SEQUENCE [LARGE SCALE GENOMIC DNA]</scope>
    <source>
        <strain evidence="1 2">DSM 22554</strain>
    </source>
</reference>
<comment type="caution">
    <text evidence="1">The sequence shown here is derived from an EMBL/GenBank/DDBJ whole genome shotgun (WGS) entry which is preliminary data.</text>
</comment>
<dbReference type="Proteomes" id="UP000294616">
    <property type="component" value="Unassembled WGS sequence"/>
</dbReference>
<evidence type="ECO:0000313" key="1">
    <source>
        <dbReference type="EMBL" id="TCK83226.1"/>
    </source>
</evidence>
<gene>
    <name evidence="1" type="ORF">C8N28_1816</name>
</gene>
<dbReference type="PROSITE" id="PS51257">
    <property type="entry name" value="PROKAR_LIPOPROTEIN"/>
    <property type="match status" value="1"/>
</dbReference>
<dbReference type="EMBL" id="SMGO01000002">
    <property type="protein sequence ID" value="TCK83226.1"/>
    <property type="molecule type" value="Genomic_DNA"/>
</dbReference>
<accession>A0A4R1LV20</accession>
<dbReference type="AlphaFoldDB" id="A0A4R1LV20"/>
<sequence length="472" mass="51870">MKYYFRDLLTLLISLFILSGCENPSKVGLDVDPEDQIQGALIDDLPIYAVTVKESSTSTKSSYQHPLGYLKDPTIGESSASIQLGLEKIFADDSRIPANANIDSAIMVFDYGMDFFGDSLNSTTTVEVKQLSTPFEFNKDYPSDATWAVEADILGSKTLNKFAYRDSIQIHTVISAKDTIIKVGPQLRIPMDAAKIKSLFDGNIDSTTFASNTFFQNRIKGFQVSVNKTAQVGIGGIVHLAINSNQNGLMVYYKLPGSTDQKIKFYSVSSQNAVSSLSNDYSTAVTDQLANPTGNFETVYVQAPAGLRTKLSLPTLASLKDQNLIINKAELIIYTDSDATGTIFTKQAPRLTLYREDIAGQRVPLPDGDTRTATLPTGEVRNIRDPRSFGLSFGGKYDKDKKSYTFILTSYIQDILKSKTNNSTFYVAPASNVEATIVPYLLNVYSGSRAVLGGNSNENYKMKLNIYYTKAN</sequence>
<keyword evidence="2" id="KW-1185">Reference proteome</keyword>
<dbReference type="Pfam" id="PF14092">
    <property type="entry name" value="DUF4270"/>
    <property type="match status" value="1"/>
</dbReference>
<evidence type="ECO:0000313" key="2">
    <source>
        <dbReference type="Proteomes" id="UP000294616"/>
    </source>
</evidence>
<dbReference type="InterPro" id="IPR025366">
    <property type="entry name" value="DUF4270"/>
</dbReference>
<organism evidence="1 2">
    <name type="scientific">Albibacterium bauzanense</name>
    <dbReference type="NCBI Taxonomy" id="653929"/>
    <lineage>
        <taxon>Bacteria</taxon>
        <taxon>Pseudomonadati</taxon>
        <taxon>Bacteroidota</taxon>
        <taxon>Sphingobacteriia</taxon>
        <taxon>Sphingobacteriales</taxon>
        <taxon>Sphingobacteriaceae</taxon>
        <taxon>Albibacterium</taxon>
    </lineage>
</organism>
<proteinExistence type="predicted"/>
<dbReference type="OrthoDB" id="1466062at2"/>